<keyword evidence="3" id="KW-1185">Reference proteome</keyword>
<gene>
    <name evidence="2" type="ORF">C3K47_11750</name>
</gene>
<feature type="signal peptide" evidence="1">
    <location>
        <begin position="1"/>
        <end position="19"/>
    </location>
</feature>
<dbReference type="Proteomes" id="UP000236893">
    <property type="component" value="Unassembled WGS sequence"/>
</dbReference>
<dbReference type="OrthoDB" id="1025938at2"/>
<evidence type="ECO:0000256" key="1">
    <source>
        <dbReference type="SAM" id="SignalP"/>
    </source>
</evidence>
<dbReference type="EMBL" id="PQVF01000007">
    <property type="protein sequence ID" value="POY36414.1"/>
    <property type="molecule type" value="Genomic_DNA"/>
</dbReference>
<dbReference type="RefSeq" id="WP_103789331.1">
    <property type="nucleotide sequence ID" value="NZ_PQVF01000007.1"/>
</dbReference>
<keyword evidence="1" id="KW-0732">Signal</keyword>
<evidence type="ECO:0000313" key="2">
    <source>
        <dbReference type="EMBL" id="POY36414.1"/>
    </source>
</evidence>
<proteinExistence type="predicted"/>
<protein>
    <submittedName>
        <fullName evidence="2">Uncharacterized protein</fullName>
    </submittedName>
</protein>
<accession>A0A2S5A1L9</accession>
<organism evidence="2 3">
    <name type="scientific">Solitalea longa</name>
    <dbReference type="NCBI Taxonomy" id="2079460"/>
    <lineage>
        <taxon>Bacteria</taxon>
        <taxon>Pseudomonadati</taxon>
        <taxon>Bacteroidota</taxon>
        <taxon>Sphingobacteriia</taxon>
        <taxon>Sphingobacteriales</taxon>
        <taxon>Sphingobacteriaceae</taxon>
        <taxon>Solitalea</taxon>
    </lineage>
</organism>
<name>A0A2S5A1L9_9SPHI</name>
<dbReference type="AlphaFoldDB" id="A0A2S5A1L9"/>
<reference evidence="2 3" key="1">
    <citation type="submission" date="2018-01" db="EMBL/GenBank/DDBJ databases">
        <authorList>
            <person name="Gaut B.S."/>
            <person name="Morton B.R."/>
            <person name="Clegg M.T."/>
            <person name="Duvall M.R."/>
        </authorList>
    </citation>
    <scope>NUCLEOTIDE SEQUENCE [LARGE SCALE GENOMIC DNA]</scope>
    <source>
        <strain evidence="2 3">HR-AV</strain>
    </source>
</reference>
<evidence type="ECO:0000313" key="3">
    <source>
        <dbReference type="Proteomes" id="UP000236893"/>
    </source>
</evidence>
<comment type="caution">
    <text evidence="2">The sequence shown here is derived from an EMBL/GenBank/DDBJ whole genome shotgun (WGS) entry which is preliminary data.</text>
</comment>
<feature type="chain" id="PRO_5015571702" evidence="1">
    <location>
        <begin position="20"/>
        <end position="196"/>
    </location>
</feature>
<sequence length="196" mass="21941">MKKLIVSIIFVLTAIISFAQVNTKPSGHLMFKGVPIDGTLTEYVAKMKQNGFIHFGTDDGTALLKGDFAAFKGCIVGVSTLKQKDLVSKIAVVFPECDTWSSLSSNYFSLKEMLTEKYGQPSDCVEKFQSYSEPDDNYKMYEVQFDRCKYYTSFETEKGSIQLSIEHKGASKCFVMLVYHDKINGSIIKANAIDDL</sequence>